<dbReference type="Proteomes" id="UP000534388">
    <property type="component" value="Unassembled WGS sequence"/>
</dbReference>
<comment type="caution">
    <text evidence="10">The sequence shown here is derived from an EMBL/GenBank/DDBJ whole genome shotgun (WGS) entry which is preliminary data.</text>
</comment>
<dbReference type="RefSeq" id="WP_182161691.1">
    <property type="nucleotide sequence ID" value="NZ_JACEZT010000005.1"/>
</dbReference>
<comment type="subcellular location">
    <subcellularLocation>
        <location evidence="1">Cell inner membrane</location>
        <topology evidence="1">Single-pass membrane protein</topology>
    </subcellularLocation>
</comment>
<dbReference type="AlphaFoldDB" id="A0A7W2IBH9"/>
<evidence type="ECO:0000256" key="9">
    <source>
        <dbReference type="SAM" id="Phobius"/>
    </source>
</evidence>
<evidence type="ECO:0000256" key="8">
    <source>
        <dbReference type="SAM" id="MobiDB-lite"/>
    </source>
</evidence>
<dbReference type="InterPro" id="IPR012902">
    <property type="entry name" value="N_methyl_site"/>
</dbReference>
<dbReference type="InterPro" id="IPR045584">
    <property type="entry name" value="Pilin-like"/>
</dbReference>
<keyword evidence="6 9" id="KW-1133">Transmembrane helix</keyword>
<proteinExistence type="predicted"/>
<organism evidence="10 11">
    <name type="scientific">Rugamonas brunnea</name>
    <dbReference type="NCBI Taxonomy" id="2758569"/>
    <lineage>
        <taxon>Bacteria</taxon>
        <taxon>Pseudomonadati</taxon>
        <taxon>Pseudomonadota</taxon>
        <taxon>Betaproteobacteria</taxon>
        <taxon>Burkholderiales</taxon>
        <taxon>Oxalobacteraceae</taxon>
        <taxon>Telluria group</taxon>
        <taxon>Rugamonas</taxon>
    </lineage>
</organism>
<name>A0A7W2IBH9_9BURK</name>
<evidence type="ECO:0000256" key="7">
    <source>
        <dbReference type="ARBA" id="ARBA00023136"/>
    </source>
</evidence>
<dbReference type="SUPFAM" id="SSF54523">
    <property type="entry name" value="Pili subunits"/>
    <property type="match status" value="2"/>
</dbReference>
<dbReference type="EMBL" id="JACEZT010000005">
    <property type="protein sequence ID" value="MBA5637228.1"/>
    <property type="molecule type" value="Genomic_DNA"/>
</dbReference>
<dbReference type="Gene3D" id="3.30.700.10">
    <property type="entry name" value="Glycoprotein, Type 4 Pilin"/>
    <property type="match status" value="1"/>
</dbReference>
<sequence length="250" mass="26293">MTARRHSPRARGFTLIELLVAISILAIVAVLGWRGLDGIIRSRQALTAQMEQTRGMQLAFAQMQSDCENLAPATLLHGRANLLAETDRLTLVRTVLTESEPSRLQVVSYRVRDGVLLRRESSATRDLAQLDMLWQGARSDTDPSPAVTLQSGLNGMTMRLWVNGSWRAAASVTLPAAGQQQVTVPTGQGGEGAQGGQGGQGGAQGGGPNPATTTQVTAPQSNNVPTGLEVSLQAPGLPAALVKIFLLGAV</sequence>
<feature type="compositionally biased region" description="Polar residues" evidence="8">
    <location>
        <begin position="210"/>
        <end position="222"/>
    </location>
</feature>
<dbReference type="PROSITE" id="PS00409">
    <property type="entry name" value="PROKAR_NTER_METHYL"/>
    <property type="match status" value="1"/>
</dbReference>
<evidence type="ECO:0000256" key="2">
    <source>
        <dbReference type="ARBA" id="ARBA00022475"/>
    </source>
</evidence>
<dbReference type="PANTHER" id="PTHR39583:SF2">
    <property type="entry name" value="TYPE II SECRETION SYSTEM PROTEIN J"/>
    <property type="match status" value="1"/>
</dbReference>
<protein>
    <submittedName>
        <fullName evidence="10">Prepilin-type N-terminal cleavage/methylation domain-containing protein</fullName>
    </submittedName>
</protein>
<evidence type="ECO:0000256" key="4">
    <source>
        <dbReference type="ARBA" id="ARBA00022519"/>
    </source>
</evidence>
<feature type="transmembrane region" description="Helical" evidence="9">
    <location>
        <begin position="12"/>
        <end position="33"/>
    </location>
</feature>
<gene>
    <name evidence="10" type="ORF">H3H37_09185</name>
</gene>
<dbReference type="PANTHER" id="PTHR39583">
    <property type="entry name" value="TYPE II SECRETION SYSTEM PROTEIN J-RELATED"/>
    <property type="match status" value="1"/>
</dbReference>
<evidence type="ECO:0000313" key="10">
    <source>
        <dbReference type="EMBL" id="MBA5637228.1"/>
    </source>
</evidence>
<evidence type="ECO:0000313" key="11">
    <source>
        <dbReference type="Proteomes" id="UP000534388"/>
    </source>
</evidence>
<dbReference type="GO" id="GO:0005886">
    <property type="term" value="C:plasma membrane"/>
    <property type="evidence" value="ECO:0007669"/>
    <property type="project" value="UniProtKB-SubCell"/>
</dbReference>
<feature type="compositionally biased region" description="Gly residues" evidence="8">
    <location>
        <begin position="187"/>
        <end position="208"/>
    </location>
</feature>
<feature type="region of interest" description="Disordered" evidence="8">
    <location>
        <begin position="182"/>
        <end position="222"/>
    </location>
</feature>
<accession>A0A7W2IBH9</accession>
<reference evidence="10 11" key="1">
    <citation type="submission" date="2020-07" db="EMBL/GenBank/DDBJ databases">
        <title>Novel species isolated from subtropical streams in China.</title>
        <authorList>
            <person name="Lu H."/>
        </authorList>
    </citation>
    <scope>NUCLEOTIDE SEQUENCE [LARGE SCALE GENOMIC DNA]</scope>
    <source>
        <strain evidence="10 11">LX20W</strain>
    </source>
</reference>
<keyword evidence="11" id="KW-1185">Reference proteome</keyword>
<dbReference type="InterPro" id="IPR051621">
    <property type="entry name" value="T2SS_protein_J"/>
</dbReference>
<dbReference type="NCBIfam" id="TIGR02532">
    <property type="entry name" value="IV_pilin_GFxxxE"/>
    <property type="match status" value="1"/>
</dbReference>
<evidence type="ECO:0000256" key="5">
    <source>
        <dbReference type="ARBA" id="ARBA00022692"/>
    </source>
</evidence>
<evidence type="ECO:0000256" key="1">
    <source>
        <dbReference type="ARBA" id="ARBA00004377"/>
    </source>
</evidence>
<keyword evidence="2" id="KW-1003">Cell membrane</keyword>
<dbReference type="Pfam" id="PF07963">
    <property type="entry name" value="N_methyl"/>
    <property type="match status" value="1"/>
</dbReference>
<dbReference type="GO" id="GO:0015628">
    <property type="term" value="P:protein secretion by the type II secretion system"/>
    <property type="evidence" value="ECO:0007669"/>
    <property type="project" value="TreeGrafter"/>
</dbReference>
<keyword evidence="7 9" id="KW-0472">Membrane</keyword>
<keyword evidence="5 9" id="KW-0812">Transmembrane</keyword>
<evidence type="ECO:0000256" key="6">
    <source>
        <dbReference type="ARBA" id="ARBA00022989"/>
    </source>
</evidence>
<evidence type="ECO:0000256" key="3">
    <source>
        <dbReference type="ARBA" id="ARBA00022481"/>
    </source>
</evidence>
<keyword evidence="4" id="KW-0997">Cell inner membrane</keyword>
<keyword evidence="3" id="KW-0488">Methylation</keyword>